<evidence type="ECO:0000313" key="6">
    <source>
        <dbReference type="Proteomes" id="UP000800094"/>
    </source>
</evidence>
<dbReference type="GO" id="GO:0016491">
    <property type="term" value="F:oxidoreductase activity"/>
    <property type="evidence" value="ECO:0007669"/>
    <property type="project" value="UniProtKB-KW"/>
</dbReference>
<dbReference type="InterPro" id="IPR008030">
    <property type="entry name" value="NmrA-like"/>
</dbReference>
<dbReference type="GO" id="GO:0005634">
    <property type="term" value="C:nucleus"/>
    <property type="evidence" value="ECO:0007669"/>
    <property type="project" value="TreeGrafter"/>
</dbReference>
<name>A0A6A6IA21_9PLEO</name>
<dbReference type="OrthoDB" id="419598at2759"/>
<dbReference type="PANTHER" id="PTHR42748:SF30">
    <property type="entry name" value="NMRA-LIKE DOMAIN-CONTAINING PROTEIN"/>
    <property type="match status" value="1"/>
</dbReference>
<keyword evidence="6" id="KW-1185">Reference proteome</keyword>
<dbReference type="AlphaFoldDB" id="A0A6A6IA21"/>
<dbReference type="Pfam" id="PF05368">
    <property type="entry name" value="NmrA"/>
    <property type="match status" value="1"/>
</dbReference>
<dbReference type="CDD" id="cd05251">
    <property type="entry name" value="NmrA_like_SDR_a"/>
    <property type="match status" value="1"/>
</dbReference>
<keyword evidence="3" id="KW-0560">Oxidoreductase</keyword>
<dbReference type="GeneID" id="54585484"/>
<dbReference type="InterPro" id="IPR036291">
    <property type="entry name" value="NAD(P)-bd_dom_sf"/>
</dbReference>
<dbReference type="Gene3D" id="3.40.50.720">
    <property type="entry name" value="NAD(P)-binding Rossmann-like Domain"/>
    <property type="match status" value="1"/>
</dbReference>
<evidence type="ECO:0000259" key="4">
    <source>
        <dbReference type="Pfam" id="PF05368"/>
    </source>
</evidence>
<comment type="similarity">
    <text evidence="1">Belongs to the NmrA-type oxidoreductase family.</text>
</comment>
<evidence type="ECO:0000256" key="1">
    <source>
        <dbReference type="ARBA" id="ARBA00006328"/>
    </source>
</evidence>
<reference evidence="5" key="1">
    <citation type="journal article" date="2020" name="Stud. Mycol.">
        <title>101 Dothideomycetes genomes: a test case for predicting lifestyles and emergence of pathogens.</title>
        <authorList>
            <person name="Haridas S."/>
            <person name="Albert R."/>
            <person name="Binder M."/>
            <person name="Bloem J."/>
            <person name="Labutti K."/>
            <person name="Salamov A."/>
            <person name="Andreopoulos B."/>
            <person name="Baker S."/>
            <person name="Barry K."/>
            <person name="Bills G."/>
            <person name="Bluhm B."/>
            <person name="Cannon C."/>
            <person name="Castanera R."/>
            <person name="Culley D."/>
            <person name="Daum C."/>
            <person name="Ezra D."/>
            <person name="Gonzalez J."/>
            <person name="Henrissat B."/>
            <person name="Kuo A."/>
            <person name="Liang C."/>
            <person name="Lipzen A."/>
            <person name="Lutzoni F."/>
            <person name="Magnuson J."/>
            <person name="Mondo S."/>
            <person name="Nolan M."/>
            <person name="Ohm R."/>
            <person name="Pangilinan J."/>
            <person name="Park H.-J."/>
            <person name="Ramirez L."/>
            <person name="Alfaro M."/>
            <person name="Sun H."/>
            <person name="Tritt A."/>
            <person name="Yoshinaga Y."/>
            <person name="Zwiers L.-H."/>
            <person name="Turgeon B."/>
            <person name="Goodwin S."/>
            <person name="Spatafora J."/>
            <person name="Crous P."/>
            <person name="Grigoriev I."/>
        </authorList>
    </citation>
    <scope>NUCLEOTIDE SEQUENCE</scope>
    <source>
        <strain evidence="5">CBS 122368</strain>
    </source>
</reference>
<sequence>MPQKTALVIRATGAQGRGVVKHLVRTGWNVHAFVSDPSSDRALTLKNYGPGISLYKGALSDPPSIEAAIKGCNAVFLNQMPTRGDDTETREAQAVLDAAKATGVQYIVHSTTLPLNDPDIRTKLDGSVAAPAVFGKGDVEELVRACGIPWTIIRPGYFMTNLVSPLVDLIFPEFREGKFVSCWEPDTILALVDPDDIGAFAVAAFNDPDKFAGRILTCVSELVTVKDVVSQISTATGKDIDVRYLTKEEAAKEAARNPMMEGQKLSKGLHELVDMEEVKGYGIPLTSFKDFLEKNKDALVPNTDGKKVEIRLPSFNE</sequence>
<gene>
    <name evidence="5" type="ORF">BU26DRAFT_552422</name>
</gene>
<organism evidence="5 6">
    <name type="scientific">Trematosphaeria pertusa</name>
    <dbReference type="NCBI Taxonomy" id="390896"/>
    <lineage>
        <taxon>Eukaryota</taxon>
        <taxon>Fungi</taxon>
        <taxon>Dikarya</taxon>
        <taxon>Ascomycota</taxon>
        <taxon>Pezizomycotina</taxon>
        <taxon>Dothideomycetes</taxon>
        <taxon>Pleosporomycetidae</taxon>
        <taxon>Pleosporales</taxon>
        <taxon>Massarineae</taxon>
        <taxon>Trematosphaeriaceae</taxon>
        <taxon>Trematosphaeria</taxon>
    </lineage>
</organism>
<dbReference type="InterPro" id="IPR051164">
    <property type="entry name" value="NmrA-like_oxidored"/>
</dbReference>
<dbReference type="PANTHER" id="PTHR42748">
    <property type="entry name" value="NITROGEN METABOLITE REPRESSION PROTEIN NMRA FAMILY MEMBER"/>
    <property type="match status" value="1"/>
</dbReference>
<evidence type="ECO:0000313" key="5">
    <source>
        <dbReference type="EMBL" id="KAF2246373.1"/>
    </source>
</evidence>
<feature type="domain" description="NmrA-like" evidence="4">
    <location>
        <begin position="3"/>
        <end position="253"/>
    </location>
</feature>
<evidence type="ECO:0000256" key="3">
    <source>
        <dbReference type="ARBA" id="ARBA00023002"/>
    </source>
</evidence>
<accession>A0A6A6IA21</accession>
<dbReference type="Proteomes" id="UP000800094">
    <property type="component" value="Unassembled WGS sequence"/>
</dbReference>
<dbReference type="RefSeq" id="XP_033681377.1">
    <property type="nucleotide sequence ID" value="XM_033832154.1"/>
</dbReference>
<protein>
    <submittedName>
        <fullName evidence="5">NAD(P)-binding protein</fullName>
    </submittedName>
</protein>
<dbReference type="SUPFAM" id="SSF51735">
    <property type="entry name" value="NAD(P)-binding Rossmann-fold domains"/>
    <property type="match status" value="1"/>
</dbReference>
<dbReference type="EMBL" id="ML987198">
    <property type="protein sequence ID" value="KAF2246373.1"/>
    <property type="molecule type" value="Genomic_DNA"/>
</dbReference>
<keyword evidence="2" id="KW-0521">NADP</keyword>
<proteinExistence type="inferred from homology"/>
<evidence type="ECO:0000256" key="2">
    <source>
        <dbReference type="ARBA" id="ARBA00022857"/>
    </source>
</evidence>